<feature type="domain" description="Translation initiation factor 3 C-terminal" evidence="7">
    <location>
        <begin position="99"/>
        <end position="183"/>
    </location>
</feature>
<dbReference type="PROSITE" id="PS00938">
    <property type="entry name" value="IF3"/>
    <property type="match status" value="1"/>
</dbReference>
<dbReference type="GO" id="GO:0043022">
    <property type="term" value="F:ribosome binding"/>
    <property type="evidence" value="ECO:0007669"/>
    <property type="project" value="UniProtKB-ARBA"/>
</dbReference>
<keyword evidence="10" id="KW-1185">Reference proteome</keyword>
<dbReference type="FunFam" id="3.30.110.10:FF:000001">
    <property type="entry name" value="Translation initiation factor IF-3"/>
    <property type="match status" value="1"/>
</dbReference>
<gene>
    <name evidence="4" type="primary">infC</name>
    <name evidence="9" type="ORF">SAMN02745751_00976</name>
</gene>
<dbReference type="InterPro" id="IPR019813">
    <property type="entry name" value="Translation_initiation_fac3_CS"/>
</dbReference>
<dbReference type="AlphaFoldDB" id="A0A1M6DMQ8"/>
<dbReference type="HAMAP" id="MF_00080">
    <property type="entry name" value="IF_3"/>
    <property type="match status" value="1"/>
</dbReference>
<dbReference type="Gene3D" id="3.30.110.10">
    <property type="entry name" value="Translation initiation factor 3 (IF-3), C-terminal domain"/>
    <property type="match status" value="1"/>
</dbReference>
<dbReference type="EMBL" id="FQZL01000006">
    <property type="protein sequence ID" value="SHI74482.1"/>
    <property type="molecule type" value="Genomic_DNA"/>
</dbReference>
<evidence type="ECO:0000259" key="7">
    <source>
        <dbReference type="Pfam" id="PF00707"/>
    </source>
</evidence>
<name>A0A1M6DMQ8_9FIRM</name>
<evidence type="ECO:0000313" key="10">
    <source>
        <dbReference type="Proteomes" id="UP000184052"/>
    </source>
</evidence>
<dbReference type="PANTHER" id="PTHR10938:SF0">
    <property type="entry name" value="TRANSLATION INITIATION FACTOR IF-3, MITOCHONDRIAL"/>
    <property type="match status" value="1"/>
</dbReference>
<comment type="subunit">
    <text evidence="4 6">Monomer.</text>
</comment>
<dbReference type="OrthoDB" id="9806014at2"/>
<evidence type="ECO:0000256" key="1">
    <source>
        <dbReference type="ARBA" id="ARBA00005439"/>
    </source>
</evidence>
<dbReference type="Pfam" id="PF00707">
    <property type="entry name" value="IF3_C"/>
    <property type="match status" value="1"/>
</dbReference>
<feature type="domain" description="Translation initiation factor 3 N-terminal" evidence="8">
    <location>
        <begin position="23"/>
        <end position="91"/>
    </location>
</feature>
<evidence type="ECO:0000259" key="8">
    <source>
        <dbReference type="Pfam" id="PF05198"/>
    </source>
</evidence>
<dbReference type="Proteomes" id="UP000184052">
    <property type="component" value="Unassembled WGS sequence"/>
</dbReference>
<organism evidence="9 10">
    <name type="scientific">Dethiosulfatibacter aminovorans DSM 17477</name>
    <dbReference type="NCBI Taxonomy" id="1121476"/>
    <lineage>
        <taxon>Bacteria</taxon>
        <taxon>Bacillati</taxon>
        <taxon>Bacillota</taxon>
        <taxon>Tissierellia</taxon>
        <taxon>Dethiosulfatibacter</taxon>
    </lineage>
</organism>
<dbReference type="FunFam" id="3.10.20.80:FF:000001">
    <property type="entry name" value="Translation initiation factor IF-3"/>
    <property type="match status" value="1"/>
</dbReference>
<evidence type="ECO:0000256" key="6">
    <source>
        <dbReference type="RuleBase" id="RU000646"/>
    </source>
</evidence>
<protein>
    <recommendedName>
        <fullName evidence="4 5">Translation initiation factor IF-3</fullName>
    </recommendedName>
</protein>
<dbReference type="InterPro" id="IPR036787">
    <property type="entry name" value="T_IF-3_N_sf"/>
</dbReference>
<dbReference type="STRING" id="1121476.SAMN02745751_00976"/>
<dbReference type="InterPro" id="IPR019815">
    <property type="entry name" value="Translation_initiation_fac_3_C"/>
</dbReference>
<evidence type="ECO:0000313" key="9">
    <source>
        <dbReference type="EMBL" id="SHI74482.1"/>
    </source>
</evidence>
<dbReference type="GO" id="GO:0005829">
    <property type="term" value="C:cytosol"/>
    <property type="evidence" value="ECO:0007669"/>
    <property type="project" value="TreeGrafter"/>
</dbReference>
<evidence type="ECO:0000256" key="4">
    <source>
        <dbReference type="HAMAP-Rule" id="MF_00080"/>
    </source>
</evidence>
<evidence type="ECO:0000256" key="3">
    <source>
        <dbReference type="ARBA" id="ARBA00022917"/>
    </source>
</evidence>
<dbReference type="GO" id="GO:0016020">
    <property type="term" value="C:membrane"/>
    <property type="evidence" value="ECO:0007669"/>
    <property type="project" value="TreeGrafter"/>
</dbReference>
<dbReference type="PANTHER" id="PTHR10938">
    <property type="entry name" value="TRANSLATION INITIATION FACTOR IF-3"/>
    <property type="match status" value="1"/>
</dbReference>
<keyword evidence="3 4" id="KW-0648">Protein biosynthesis</keyword>
<dbReference type="Gene3D" id="3.10.20.80">
    <property type="entry name" value="Translation initiation factor 3 (IF-3), N-terminal domain"/>
    <property type="match status" value="1"/>
</dbReference>
<evidence type="ECO:0000256" key="2">
    <source>
        <dbReference type="ARBA" id="ARBA00022540"/>
    </source>
</evidence>
<dbReference type="Pfam" id="PF05198">
    <property type="entry name" value="IF3_N"/>
    <property type="match status" value="1"/>
</dbReference>
<reference evidence="9 10" key="1">
    <citation type="submission" date="2016-11" db="EMBL/GenBank/DDBJ databases">
        <authorList>
            <person name="Jaros S."/>
            <person name="Januszkiewicz K."/>
            <person name="Wedrychowicz H."/>
        </authorList>
    </citation>
    <scope>NUCLEOTIDE SEQUENCE [LARGE SCALE GENOMIC DNA]</scope>
    <source>
        <strain evidence="9 10">DSM 17477</strain>
    </source>
</reference>
<dbReference type="RefSeq" id="WP_094762713.1">
    <property type="nucleotide sequence ID" value="NZ_FQZL01000006.1"/>
</dbReference>
<comment type="subcellular location">
    <subcellularLocation>
        <location evidence="4 6">Cytoplasm</location>
    </subcellularLocation>
</comment>
<dbReference type="InterPro" id="IPR001288">
    <property type="entry name" value="Translation_initiation_fac_3"/>
</dbReference>
<dbReference type="NCBIfam" id="TIGR00168">
    <property type="entry name" value="infC"/>
    <property type="match status" value="1"/>
</dbReference>
<keyword evidence="2 4" id="KW-0396">Initiation factor</keyword>
<dbReference type="InterPro" id="IPR036788">
    <property type="entry name" value="T_IF-3_C_sf"/>
</dbReference>
<sequence length="185" mass="21494">MIRRIRCPEDLILGGVIIKELDINNQIRDREIRVIDSDGSPLGILDTREAMRLAEERKLDLVKVSPNAKPPVCKIMDYGKYKYDTTKKEKESRKKQKVINVKEIRMTPTIDEHDLQVKIKNANKFLAKGDRVKVVVRFRGRQLGHTEIGREVLMKFIEATSEFSVVDKRPKMEGRQMVMFLNSKN</sequence>
<dbReference type="SUPFAM" id="SSF54364">
    <property type="entry name" value="Translation initiation factor IF3, N-terminal domain"/>
    <property type="match status" value="1"/>
</dbReference>
<proteinExistence type="inferred from homology"/>
<keyword evidence="4" id="KW-0963">Cytoplasm</keyword>
<dbReference type="GO" id="GO:0032790">
    <property type="term" value="P:ribosome disassembly"/>
    <property type="evidence" value="ECO:0007669"/>
    <property type="project" value="TreeGrafter"/>
</dbReference>
<evidence type="ECO:0000256" key="5">
    <source>
        <dbReference type="NCBIfam" id="TIGR00168"/>
    </source>
</evidence>
<comment type="function">
    <text evidence="4 6">IF-3 binds to the 30S ribosomal subunit and shifts the equilibrium between 70S ribosomes and their 50S and 30S subunits in favor of the free subunits, thus enhancing the availability of 30S subunits on which protein synthesis initiation begins.</text>
</comment>
<dbReference type="GO" id="GO:0003743">
    <property type="term" value="F:translation initiation factor activity"/>
    <property type="evidence" value="ECO:0007669"/>
    <property type="project" value="UniProtKB-UniRule"/>
</dbReference>
<accession>A0A1M6DMQ8</accession>
<dbReference type="InterPro" id="IPR019814">
    <property type="entry name" value="Translation_initiation_fac_3_N"/>
</dbReference>
<comment type="similarity">
    <text evidence="1 4 6">Belongs to the IF-3 family.</text>
</comment>
<dbReference type="SUPFAM" id="SSF55200">
    <property type="entry name" value="Translation initiation factor IF3, C-terminal domain"/>
    <property type="match status" value="1"/>
</dbReference>